<evidence type="ECO:0000256" key="8">
    <source>
        <dbReference type="ARBA" id="ARBA00044793"/>
    </source>
</evidence>
<evidence type="ECO:0000256" key="2">
    <source>
        <dbReference type="ARBA" id="ARBA00004922"/>
    </source>
</evidence>
<keyword evidence="6 10" id="KW-1133">Transmembrane helix</keyword>
<evidence type="ECO:0000256" key="3">
    <source>
        <dbReference type="ARBA" id="ARBA00010288"/>
    </source>
</evidence>
<dbReference type="AlphaFoldDB" id="A0A9P5TVU2"/>
<dbReference type="EMBL" id="JADNRY010000484">
    <property type="protein sequence ID" value="KAF9048182.1"/>
    <property type="molecule type" value="Genomic_DNA"/>
</dbReference>
<comment type="function">
    <text evidence="9 10">Intramembrane glycolipid transporter that operates in the biosynthetic pathway of dolichol-linked oligosaccharides, the glycan precursors employed in protein asparagine (N)-glycosylation. The sequential addition of sugars to dolichol pyrophosphate produces dolichol-linked oligosaccharides containing fourteen sugars, including two GlcNAcs, nine mannoses and three glucoses. Once assembled, the oligosaccharide is transferred from the lipid to nascent proteins by oligosaccharyltransferases. The assembly of dolichol-linked oligosaccharides begins on the cytosolic side of the endoplasmic reticulum membrane and finishes in its lumen. RFT1 could mediate the translocation of the cytosolically oriented intermediate DolPP-GlcNAc2Man5, produced by ALG11, into the ER lumen where dolichol-linked oligosaccharides assembly continues. However, the intramembrane lipid transporter activity could not be confirmed in vitro.</text>
</comment>
<feature type="transmembrane region" description="Helical" evidence="10">
    <location>
        <begin position="22"/>
        <end position="45"/>
    </location>
</feature>
<comment type="similarity">
    <text evidence="3 10">Belongs to the RFT1 family.</text>
</comment>
<keyword evidence="5 10" id="KW-0256">Endoplasmic reticulum</keyword>
<dbReference type="Pfam" id="PF04506">
    <property type="entry name" value="Rft-1"/>
    <property type="match status" value="2"/>
</dbReference>
<organism evidence="11 12">
    <name type="scientific">Rhodocollybia butyracea</name>
    <dbReference type="NCBI Taxonomy" id="206335"/>
    <lineage>
        <taxon>Eukaryota</taxon>
        <taxon>Fungi</taxon>
        <taxon>Dikarya</taxon>
        <taxon>Basidiomycota</taxon>
        <taxon>Agaricomycotina</taxon>
        <taxon>Agaricomycetes</taxon>
        <taxon>Agaricomycetidae</taxon>
        <taxon>Agaricales</taxon>
        <taxon>Marasmiineae</taxon>
        <taxon>Omphalotaceae</taxon>
        <taxon>Rhodocollybia</taxon>
    </lineage>
</organism>
<keyword evidence="4 10" id="KW-0812">Transmembrane</keyword>
<dbReference type="GO" id="GO:0006488">
    <property type="term" value="P:dolichol-linked oligosaccharide biosynthetic process"/>
    <property type="evidence" value="ECO:0007669"/>
    <property type="project" value="InterPro"/>
</dbReference>
<keyword evidence="7 10" id="KW-0472">Membrane</keyword>
<evidence type="ECO:0000256" key="1">
    <source>
        <dbReference type="ARBA" id="ARBA00004477"/>
    </source>
</evidence>
<sequence length="153" mass="16972">MTMTSQYQSLVKHLLTEGDKFILSWFSPCYALAVNYGSLVARIVFQPIKETLRLYFFPKPSSTLLPLPLPNPQATYINTSRRSKKLQAHSLPCSKCTPLDPSSSSSLPPQYLESSAPHVLEAWIWYIPVLAVNGGLEAFIASVAPTKDLNTQS</sequence>
<comment type="subcellular location">
    <subcellularLocation>
        <location evidence="1 10">Endoplasmic reticulum membrane</location>
        <topology evidence="1 10">Multi-pass membrane protein</topology>
    </subcellularLocation>
</comment>
<gene>
    <name evidence="11" type="ORF">BDP27DRAFT_689634</name>
</gene>
<dbReference type="PANTHER" id="PTHR13117:SF5">
    <property type="entry name" value="PROTEIN RFT1 HOMOLOG"/>
    <property type="match status" value="1"/>
</dbReference>
<dbReference type="GO" id="GO:0034203">
    <property type="term" value="P:glycolipid translocation"/>
    <property type="evidence" value="ECO:0007669"/>
    <property type="project" value="TreeGrafter"/>
</dbReference>
<dbReference type="Proteomes" id="UP000772434">
    <property type="component" value="Unassembled WGS sequence"/>
</dbReference>
<dbReference type="InterPro" id="IPR007594">
    <property type="entry name" value="RFT1"/>
</dbReference>
<accession>A0A9P5TVU2</accession>
<comment type="caution">
    <text evidence="10">Lacks conserved residue(s) required for the propagation of feature annotation.</text>
</comment>
<evidence type="ECO:0000256" key="5">
    <source>
        <dbReference type="ARBA" id="ARBA00022824"/>
    </source>
</evidence>
<dbReference type="OrthoDB" id="9979195at2759"/>
<evidence type="ECO:0000313" key="12">
    <source>
        <dbReference type="Proteomes" id="UP000772434"/>
    </source>
</evidence>
<evidence type="ECO:0000256" key="4">
    <source>
        <dbReference type="ARBA" id="ARBA00022692"/>
    </source>
</evidence>
<evidence type="ECO:0000256" key="6">
    <source>
        <dbReference type="ARBA" id="ARBA00022989"/>
    </source>
</evidence>
<evidence type="ECO:0000256" key="10">
    <source>
        <dbReference type="RuleBase" id="RU365067"/>
    </source>
</evidence>
<dbReference type="GO" id="GO:0005789">
    <property type="term" value="C:endoplasmic reticulum membrane"/>
    <property type="evidence" value="ECO:0007669"/>
    <property type="project" value="UniProtKB-SubCell"/>
</dbReference>
<comment type="pathway">
    <text evidence="2">Protein modification; protein glycosylation.</text>
</comment>
<evidence type="ECO:0000256" key="7">
    <source>
        <dbReference type="ARBA" id="ARBA00023136"/>
    </source>
</evidence>
<dbReference type="PANTHER" id="PTHR13117">
    <property type="entry name" value="ENDOPLASMIC RETICULUM MULTISPAN TRANSMEMBRANE PROTEIN-RELATED"/>
    <property type="match status" value="1"/>
</dbReference>
<reference evidence="11" key="1">
    <citation type="submission" date="2020-11" db="EMBL/GenBank/DDBJ databases">
        <authorList>
            <consortium name="DOE Joint Genome Institute"/>
            <person name="Ahrendt S."/>
            <person name="Riley R."/>
            <person name="Andreopoulos W."/>
            <person name="Labutti K."/>
            <person name="Pangilinan J."/>
            <person name="Ruiz-Duenas F.J."/>
            <person name="Barrasa J.M."/>
            <person name="Sanchez-Garcia M."/>
            <person name="Camarero S."/>
            <person name="Miyauchi S."/>
            <person name="Serrano A."/>
            <person name="Linde D."/>
            <person name="Babiker R."/>
            <person name="Drula E."/>
            <person name="Ayuso-Fernandez I."/>
            <person name="Pacheco R."/>
            <person name="Padilla G."/>
            <person name="Ferreira P."/>
            <person name="Barriuso J."/>
            <person name="Kellner H."/>
            <person name="Castanera R."/>
            <person name="Alfaro M."/>
            <person name="Ramirez L."/>
            <person name="Pisabarro A.G."/>
            <person name="Kuo A."/>
            <person name="Tritt A."/>
            <person name="Lipzen A."/>
            <person name="He G."/>
            <person name="Yan M."/>
            <person name="Ng V."/>
            <person name="Cullen D."/>
            <person name="Martin F."/>
            <person name="Rosso M.-N."/>
            <person name="Henrissat B."/>
            <person name="Hibbett D."/>
            <person name="Martinez A.T."/>
            <person name="Grigoriev I.V."/>
        </authorList>
    </citation>
    <scope>NUCLEOTIDE SEQUENCE</scope>
    <source>
        <strain evidence="11">AH 40177</strain>
    </source>
</reference>
<comment type="caution">
    <text evidence="11">The sequence shown here is derived from an EMBL/GenBank/DDBJ whole genome shotgun (WGS) entry which is preliminary data.</text>
</comment>
<name>A0A9P5TVU2_9AGAR</name>
<evidence type="ECO:0000313" key="11">
    <source>
        <dbReference type="EMBL" id="KAF9048182.1"/>
    </source>
</evidence>
<proteinExistence type="inferred from homology"/>
<keyword evidence="12" id="KW-1185">Reference proteome</keyword>
<keyword evidence="10" id="KW-0813">Transport</keyword>
<evidence type="ECO:0000256" key="9">
    <source>
        <dbReference type="ARBA" id="ARBA00045912"/>
    </source>
</evidence>
<protein>
    <recommendedName>
        <fullName evidence="8 10">Man(5)GlcNAc(2)-PP-dolichol translocation protein RFT1</fullName>
    </recommendedName>
</protein>